<organism evidence="10 11">
    <name type="scientific">Orchesella dallaii</name>
    <dbReference type="NCBI Taxonomy" id="48710"/>
    <lineage>
        <taxon>Eukaryota</taxon>
        <taxon>Metazoa</taxon>
        <taxon>Ecdysozoa</taxon>
        <taxon>Arthropoda</taxon>
        <taxon>Hexapoda</taxon>
        <taxon>Collembola</taxon>
        <taxon>Entomobryomorpha</taxon>
        <taxon>Entomobryoidea</taxon>
        <taxon>Orchesellidae</taxon>
        <taxon>Orchesellinae</taxon>
        <taxon>Orchesella</taxon>
    </lineage>
</organism>
<keyword evidence="7 8" id="KW-0472">Membrane</keyword>
<keyword evidence="4" id="KW-1003">Cell membrane</keyword>
<feature type="transmembrane region" description="Helical" evidence="8">
    <location>
        <begin position="409"/>
        <end position="433"/>
    </location>
</feature>
<feature type="transmembrane region" description="Helical" evidence="8">
    <location>
        <begin position="128"/>
        <end position="149"/>
    </location>
</feature>
<accession>A0ABP1S829</accession>
<evidence type="ECO:0000256" key="1">
    <source>
        <dbReference type="ARBA" id="ARBA00004651"/>
    </source>
</evidence>
<dbReference type="PANTHER" id="PTHR30294">
    <property type="entry name" value="MEMBRANE COMPONENT OF ABC TRANSPORTER YHHJ-RELATED"/>
    <property type="match status" value="1"/>
</dbReference>
<comment type="caution">
    <text evidence="10">The sequence shown here is derived from an EMBL/GenBank/DDBJ whole genome shotgun (WGS) entry which is preliminary data.</text>
</comment>
<evidence type="ECO:0000259" key="9">
    <source>
        <dbReference type="PROSITE" id="PS51012"/>
    </source>
</evidence>
<reference evidence="10 11" key="1">
    <citation type="submission" date="2024-08" db="EMBL/GenBank/DDBJ databases">
        <authorList>
            <person name="Cucini C."/>
            <person name="Frati F."/>
        </authorList>
    </citation>
    <scope>NUCLEOTIDE SEQUENCE [LARGE SCALE GENOMIC DNA]</scope>
</reference>
<feature type="transmembrane region" description="Helical" evidence="8">
    <location>
        <begin position="439"/>
        <end position="460"/>
    </location>
</feature>
<comment type="subcellular location">
    <subcellularLocation>
        <location evidence="1">Cell membrane</location>
        <topology evidence="1">Multi-pass membrane protein</topology>
    </subcellularLocation>
</comment>
<keyword evidence="3" id="KW-0813">Transport</keyword>
<dbReference type="PROSITE" id="PS51012">
    <property type="entry name" value="ABC_TM2"/>
    <property type="match status" value="1"/>
</dbReference>
<keyword evidence="11" id="KW-1185">Reference proteome</keyword>
<dbReference type="InterPro" id="IPR047817">
    <property type="entry name" value="ABC2_TM_bact-type"/>
</dbReference>
<evidence type="ECO:0000256" key="2">
    <source>
        <dbReference type="ARBA" id="ARBA00007783"/>
    </source>
</evidence>
<dbReference type="EMBL" id="CAXLJM020000164">
    <property type="protein sequence ID" value="CAL8146179.1"/>
    <property type="molecule type" value="Genomic_DNA"/>
</dbReference>
<dbReference type="PANTHER" id="PTHR30294:SF38">
    <property type="entry name" value="TRANSPORT PERMEASE PROTEIN"/>
    <property type="match status" value="1"/>
</dbReference>
<feature type="domain" description="ABC transmembrane type-2" evidence="9">
    <location>
        <begin position="298"/>
        <end position="525"/>
    </location>
</feature>
<dbReference type="InterPro" id="IPR013525">
    <property type="entry name" value="ABC2_TM"/>
</dbReference>
<evidence type="ECO:0000256" key="3">
    <source>
        <dbReference type="ARBA" id="ARBA00022448"/>
    </source>
</evidence>
<name>A0ABP1S829_9HEXA</name>
<dbReference type="Proteomes" id="UP001642540">
    <property type="component" value="Unassembled WGS sequence"/>
</dbReference>
<dbReference type="Pfam" id="PF12698">
    <property type="entry name" value="ABC2_membrane_3"/>
    <property type="match status" value="1"/>
</dbReference>
<evidence type="ECO:0000256" key="5">
    <source>
        <dbReference type="ARBA" id="ARBA00022692"/>
    </source>
</evidence>
<evidence type="ECO:0000256" key="8">
    <source>
        <dbReference type="SAM" id="Phobius"/>
    </source>
</evidence>
<keyword evidence="6 8" id="KW-1133">Transmembrane helix</keyword>
<proteinExistence type="inferred from homology"/>
<evidence type="ECO:0000256" key="4">
    <source>
        <dbReference type="ARBA" id="ARBA00022475"/>
    </source>
</evidence>
<dbReference type="InterPro" id="IPR051449">
    <property type="entry name" value="ABC-2_transporter_component"/>
</dbReference>
<evidence type="ECO:0000256" key="6">
    <source>
        <dbReference type="ARBA" id="ARBA00022989"/>
    </source>
</evidence>
<evidence type="ECO:0000313" key="11">
    <source>
        <dbReference type="Proteomes" id="UP001642540"/>
    </source>
</evidence>
<feature type="transmembrane region" description="Helical" evidence="8">
    <location>
        <begin position="375"/>
        <end position="402"/>
    </location>
</feature>
<evidence type="ECO:0000256" key="7">
    <source>
        <dbReference type="ARBA" id="ARBA00023136"/>
    </source>
</evidence>
<keyword evidence="5 8" id="KW-0812">Transmembrane</keyword>
<feature type="transmembrane region" description="Helical" evidence="8">
    <location>
        <begin position="331"/>
        <end position="355"/>
    </location>
</feature>
<feature type="transmembrane region" description="Helical" evidence="8">
    <location>
        <begin position="501"/>
        <end position="522"/>
    </location>
</feature>
<sequence>MYRIIGIMRNGRLLEEDSPQVLLQEYGMNSLEDIVLAISRLDAKNEELEDGEDNNDSLSEVMGDKNAIIVRYMRAVRSVEKKDIFIVEEELAKPIALGGEPGDTQKAAFWNKTTALLIKNFTVLLRNIGFLIFLFGLPGSQMILISLAIGADPKDILVGVVNGEYCDFESDSWRNYQLKNCPLTKVGDNGSLSCYLLATLPSENFIYERSPSIEHALQRVQTGHTYGYIHFPVDYTLNVECKIGGGHGKCGHWDYVKPGSKITFSLDMTSKGVSANLKRLYLEGYLDSMKYLKNICRRNLIAGLLSEYSGDLPFEFGPPIYGKDDMSFNDFLAPSLLLALLFFFPLCSSAVTYIGEKRSGTLDRAIVAGIGTFEFIAGYFLIQVGIMLVQALISFLILIYVFDMQIVGSLGLAMVISLLVGVSGMVLGFFVGVLCKDEFQAVMLAMGTFFPNIILAGICWPSESMIKALQRLSMFLPCTLAGESIRSILNRGWTFSHKKVWPGFFSTFAWILVYCFLTILVFRMKHRI</sequence>
<comment type="similarity">
    <text evidence="2">Belongs to the ABC-2 integral membrane protein family.</text>
</comment>
<evidence type="ECO:0000313" key="10">
    <source>
        <dbReference type="EMBL" id="CAL8146179.1"/>
    </source>
</evidence>
<gene>
    <name evidence="10" type="ORF">ODALV1_LOCUS30730</name>
</gene>
<protein>
    <recommendedName>
        <fullName evidence="9">ABC transmembrane type-2 domain-containing protein</fullName>
    </recommendedName>
</protein>